<organism evidence="2 3">
    <name type="scientific">Sphingomonas chungangi</name>
    <dbReference type="NCBI Taxonomy" id="2683589"/>
    <lineage>
        <taxon>Bacteria</taxon>
        <taxon>Pseudomonadati</taxon>
        <taxon>Pseudomonadota</taxon>
        <taxon>Alphaproteobacteria</taxon>
        <taxon>Sphingomonadales</taxon>
        <taxon>Sphingomonadaceae</taxon>
        <taxon>Sphingomonas</taxon>
    </lineage>
</organism>
<feature type="transmembrane region" description="Helical" evidence="1">
    <location>
        <begin position="154"/>
        <end position="173"/>
    </location>
</feature>
<gene>
    <name evidence="2" type="ORF">HZF05_16735</name>
</gene>
<comment type="caution">
    <text evidence="2">The sequence shown here is derived from an EMBL/GenBank/DDBJ whole genome shotgun (WGS) entry which is preliminary data.</text>
</comment>
<feature type="transmembrane region" description="Helical" evidence="1">
    <location>
        <begin position="95"/>
        <end position="117"/>
    </location>
</feature>
<reference evidence="2 3" key="1">
    <citation type="submission" date="2020-07" db="EMBL/GenBank/DDBJ databases">
        <authorList>
            <person name="Sun Q."/>
        </authorList>
    </citation>
    <scope>NUCLEOTIDE SEQUENCE [LARGE SCALE GENOMIC DNA]</scope>
    <source>
        <strain evidence="2 3">CGMCC 1.13654</strain>
    </source>
</reference>
<evidence type="ECO:0000256" key="1">
    <source>
        <dbReference type="SAM" id="Phobius"/>
    </source>
</evidence>
<evidence type="ECO:0008006" key="4">
    <source>
        <dbReference type="Google" id="ProtNLM"/>
    </source>
</evidence>
<dbReference type="AlphaFoldDB" id="A0A838LA72"/>
<dbReference type="RefSeq" id="WP_160362933.1">
    <property type="nucleotide sequence ID" value="NZ_JACEIB010000026.1"/>
</dbReference>
<dbReference type="Proteomes" id="UP000570166">
    <property type="component" value="Unassembled WGS sequence"/>
</dbReference>
<keyword evidence="1" id="KW-0812">Transmembrane</keyword>
<sequence length="293" mass="32063">MTDPRLSGLGGSTKGSAMQRPSLGLLNRHLPWLVIATLYAVAYAKLVTMHGVVWSGWADQGRYLVSATAFAHLRLDPAEHWYPLLYPLLGAPFVWLWPTVPFLLVDCACFIGAYLGFAAVARRFGVGPWLATLLFAASTILYPEIGRRWLEPWTTTPSAALIWLVIAGTLAIFDGPVRRRTAVGTALCMAAIPLVRPGDLLMVAVLGAMAGWRLLARRELGRIALIATIVLACWTAYLALHLAIYGPHLSDYDRLSAAYGENFAWLGWKAYVLMPIPERGFPTGRGCFTPARG</sequence>
<dbReference type="EMBL" id="JACEIB010000026">
    <property type="protein sequence ID" value="MBA2935732.1"/>
    <property type="molecule type" value="Genomic_DNA"/>
</dbReference>
<protein>
    <recommendedName>
        <fullName evidence="4">DUF2029 domain-containing protein</fullName>
    </recommendedName>
</protein>
<feature type="transmembrane region" description="Helical" evidence="1">
    <location>
        <begin position="30"/>
        <end position="54"/>
    </location>
</feature>
<keyword evidence="1" id="KW-0472">Membrane</keyword>
<keyword evidence="3" id="KW-1185">Reference proteome</keyword>
<evidence type="ECO:0000313" key="2">
    <source>
        <dbReference type="EMBL" id="MBA2935732.1"/>
    </source>
</evidence>
<name>A0A838LA72_9SPHN</name>
<feature type="transmembrane region" description="Helical" evidence="1">
    <location>
        <begin position="185"/>
        <end position="211"/>
    </location>
</feature>
<feature type="transmembrane region" description="Helical" evidence="1">
    <location>
        <begin position="223"/>
        <end position="245"/>
    </location>
</feature>
<keyword evidence="1" id="KW-1133">Transmembrane helix</keyword>
<evidence type="ECO:0000313" key="3">
    <source>
        <dbReference type="Proteomes" id="UP000570166"/>
    </source>
</evidence>
<accession>A0A838LA72</accession>
<proteinExistence type="predicted"/>
<feature type="transmembrane region" description="Helical" evidence="1">
    <location>
        <begin position="124"/>
        <end position="142"/>
    </location>
</feature>